<dbReference type="Proteomes" id="UP000062973">
    <property type="component" value="Chromosome"/>
</dbReference>
<evidence type="ECO:0000313" key="2">
    <source>
        <dbReference type="EMBL" id="AIJ21692.1"/>
    </source>
</evidence>
<dbReference type="eggNOG" id="COG1309">
    <property type="taxonomic scope" value="Bacteria"/>
</dbReference>
<proteinExistence type="predicted"/>
<organism evidence="2 3">
    <name type="scientific">Amycolatopsis methanolica 239</name>
    <dbReference type="NCBI Taxonomy" id="1068978"/>
    <lineage>
        <taxon>Bacteria</taxon>
        <taxon>Bacillati</taxon>
        <taxon>Actinomycetota</taxon>
        <taxon>Actinomycetes</taxon>
        <taxon>Pseudonocardiales</taxon>
        <taxon>Pseudonocardiaceae</taxon>
        <taxon>Amycolatopsis</taxon>
        <taxon>Amycolatopsis methanolica group</taxon>
    </lineage>
</organism>
<dbReference type="Pfam" id="PF21993">
    <property type="entry name" value="TetR_C_13_2"/>
    <property type="match status" value="1"/>
</dbReference>
<dbReference type="AlphaFoldDB" id="A0A076MV48"/>
<name>A0A076MV48_AMYME</name>
<evidence type="ECO:0000259" key="1">
    <source>
        <dbReference type="Pfam" id="PF21993"/>
    </source>
</evidence>
<dbReference type="PATRIC" id="fig|1068978.7.peg.1686"/>
<dbReference type="SUPFAM" id="SSF48498">
    <property type="entry name" value="Tetracyclin repressor-like, C-terminal domain"/>
    <property type="match status" value="1"/>
</dbReference>
<sequence>MEYGKLFDLLIAPAPDLVTGLEQAFAAAAVTLRETDYADACPIATVALEVASTNETLRRATAEVFEAWIVTGTGVFTRLGLSEDDARRLAIAVISSLEGAFVLSRSLRDVEPLAVAGEAAVATAREMLTGRARG</sequence>
<keyword evidence="3" id="KW-1185">Reference proteome</keyword>
<dbReference type="Gene3D" id="1.10.357.10">
    <property type="entry name" value="Tetracycline Repressor, domain 2"/>
    <property type="match status" value="1"/>
</dbReference>
<dbReference type="EMBL" id="CP009110">
    <property type="protein sequence ID" value="AIJ21692.1"/>
    <property type="molecule type" value="Genomic_DNA"/>
</dbReference>
<dbReference type="KEGG" id="amq:AMETH_1600"/>
<dbReference type="InterPro" id="IPR054156">
    <property type="entry name" value="YxaF_TetR_C"/>
</dbReference>
<dbReference type="HOGENOM" id="CLU_1891789_0_0_11"/>
<feature type="domain" description="Transcriptional regulator LmrA/YxaF-like C-terminal" evidence="1">
    <location>
        <begin position="19"/>
        <end position="118"/>
    </location>
</feature>
<dbReference type="InterPro" id="IPR036271">
    <property type="entry name" value="Tet_transcr_reg_TetR-rel_C_sf"/>
</dbReference>
<protein>
    <submittedName>
        <fullName evidence="2">Transcriptional regulator</fullName>
    </submittedName>
</protein>
<reference evidence="2 3" key="1">
    <citation type="submission" date="2014-07" db="EMBL/GenBank/DDBJ databases">
        <title>Whole Genome Sequence of the Amycolatopsis methanolica 239.</title>
        <authorList>
            <person name="Tang B."/>
        </authorList>
    </citation>
    <scope>NUCLEOTIDE SEQUENCE [LARGE SCALE GENOMIC DNA]</scope>
    <source>
        <strain evidence="2 3">239</strain>
    </source>
</reference>
<gene>
    <name evidence="2" type="ORF">AMETH_1600</name>
</gene>
<evidence type="ECO:0000313" key="3">
    <source>
        <dbReference type="Proteomes" id="UP000062973"/>
    </source>
</evidence>
<accession>A0A076MV48</accession>
<dbReference type="STRING" id="1068978.AMETH_1600"/>